<gene>
    <name evidence="13" type="primary">hsdR</name>
    <name evidence="13" type="ORF">DEAC_c41950</name>
</gene>
<sequence>MASAKANNELTYVEEPFLAHLEKVGWTVERWKGGKGCRADFGDVILERHAKAALLDLNPWLTDSQVDDLVTELHSFEGLSLIDRNREGDDRLAVGLSAYNEETGEDNQPVRLIDYAEPKNNSFLAVSQFRIQRLEKEIIPDIVLFVNGLPLVVVECKSPTLKEPFFDGVAQIERYKREFPDLFSYNQFVISTCRQTSKYTTITGNAENYLEWKEPYPFPLSDIDQTGGIVPSQEKLVWGMLSLGNFLDIVRNYSVWDGAIKKVPRYMQYRGARKLVERIRADRKGGTIWHTQGSGKSLSMMYVIRQMYHSDDLKDWKIVLIVDRDDLEKQLRQTSGVLGYTVNVAKSIEGAKQLIASEASDITLAMIHKFGETAEKDGQKKKVSVFPELNTSDKILVMIDEAHRSEYGELAAGMIKAMPNAVRVAFTGTPITATTNTFGGVFDTYNMRQAVEDGVVVEIRYEGRAENSTVIDEEAMNGKFVDIFGYADDEEKQDIMRRYTLKGYMEADAVIRAKAADMMEHYIRTVFQNGFKAQVAAFNREAAYRYKKAFEELLAAKITALKANNPDGIDIALMEKLKVECIISSGTDDANRHPHLKALVDSTDKDAIVGEEGSFKTPFAKGGYTGIVIVSDMLLTGFDAPIEQVLYLDKKLVNHNLLQAIARVNRTCGKDKTCGYVVDYVGITQHLKEALSEYASLEGVSEEDKDPMLSVAEDVDRLNSAYNEILTFVRDEVCYDISSQTESVIEELVAVEELRDEYNDLFKKLSKYYDRVLPNPVALQYRDGYKQLAFIRESVANRTRDPRYSMKDASAKVRAIIEEYLVISGVGVEVPPIDILSPDFIAGVGKPDKTDRAVVDELEYAVREYIIENTPRDPELFERFSEHLNEILKTLKGNWKELRKALEKFIKTDLFNARNTENTYGYEAVKEMPFFSLLRKEVFGDKKFEDLTEVEFNALKSLTDDCLSRLKTDTAKRDFWEHDMQIRQTRAEIRSKLLDMEVTAPSIGSKINDIVQKIIELGREHYK</sequence>
<evidence type="ECO:0000313" key="14">
    <source>
        <dbReference type="Proteomes" id="UP000036356"/>
    </source>
</evidence>
<dbReference type="REBASE" id="127063">
    <property type="entry name" value="DacM1ORF41930P"/>
</dbReference>
<dbReference type="InterPro" id="IPR040980">
    <property type="entry name" value="SWI2_SNF2"/>
</dbReference>
<evidence type="ECO:0000256" key="8">
    <source>
        <dbReference type="ARBA" id="ARBA00022801"/>
    </source>
</evidence>
<name>A0A0J1FLR3_9FIRM</name>
<comment type="function">
    <text evidence="11">Subunit R is required for both nuclease and ATPase activities, but not for modification.</text>
</comment>
<keyword evidence="14" id="KW-1185">Reference proteome</keyword>
<feature type="domain" description="Helicase ATP-binding" evidence="12">
    <location>
        <begin position="260"/>
        <end position="458"/>
    </location>
</feature>
<evidence type="ECO:0000256" key="5">
    <source>
        <dbReference type="ARBA" id="ARBA00022741"/>
    </source>
</evidence>
<keyword evidence="6 11" id="KW-0680">Restriction system</keyword>
<dbReference type="InterPro" id="IPR027417">
    <property type="entry name" value="P-loop_NTPase"/>
</dbReference>
<dbReference type="GO" id="GO:0009307">
    <property type="term" value="P:DNA restriction-modification system"/>
    <property type="evidence" value="ECO:0007669"/>
    <property type="project" value="UniProtKB-KW"/>
</dbReference>
<dbReference type="GO" id="GO:0005524">
    <property type="term" value="F:ATP binding"/>
    <property type="evidence" value="ECO:0007669"/>
    <property type="project" value="UniProtKB-KW"/>
</dbReference>
<dbReference type="AlphaFoldDB" id="A0A0J1FLR3"/>
<dbReference type="Proteomes" id="UP000036356">
    <property type="component" value="Unassembled WGS sequence"/>
</dbReference>
<comment type="catalytic activity">
    <reaction evidence="1 11">
        <text>Endonucleolytic cleavage of DNA to give random double-stranded fragments with terminal 5'-phosphates, ATP is simultaneously hydrolyzed.</text>
        <dbReference type="EC" id="3.1.21.3"/>
    </reaction>
</comment>
<dbReference type="CDD" id="cd18800">
    <property type="entry name" value="SF2_C_EcoR124I-like"/>
    <property type="match status" value="1"/>
</dbReference>
<comment type="caution">
    <text evidence="13">The sequence shown here is derived from an EMBL/GenBank/DDBJ whole genome shotgun (WGS) entry which is preliminary data.</text>
</comment>
<dbReference type="PANTHER" id="PTHR30195">
    <property type="entry name" value="TYPE I SITE-SPECIFIC DEOXYRIBONUCLEASE PROTEIN SUBUNIT M AND R"/>
    <property type="match status" value="1"/>
</dbReference>
<dbReference type="InterPro" id="IPR014001">
    <property type="entry name" value="Helicase_ATP-bd"/>
</dbReference>
<dbReference type="InterPro" id="IPR051268">
    <property type="entry name" value="Type-I_R_enzyme_R_subunit"/>
</dbReference>
<organism evidence="13 14">
    <name type="scientific">Desulfosporosinus acididurans</name>
    <dbReference type="NCBI Taxonomy" id="476652"/>
    <lineage>
        <taxon>Bacteria</taxon>
        <taxon>Bacillati</taxon>
        <taxon>Bacillota</taxon>
        <taxon>Clostridia</taxon>
        <taxon>Eubacteriales</taxon>
        <taxon>Desulfitobacteriaceae</taxon>
        <taxon>Desulfosporosinus</taxon>
    </lineage>
</organism>
<evidence type="ECO:0000259" key="12">
    <source>
        <dbReference type="SMART" id="SM00487"/>
    </source>
</evidence>
<dbReference type="GO" id="GO:0009035">
    <property type="term" value="F:type I site-specific deoxyribonuclease activity"/>
    <property type="evidence" value="ECO:0007669"/>
    <property type="project" value="UniProtKB-EC"/>
</dbReference>
<evidence type="ECO:0000256" key="7">
    <source>
        <dbReference type="ARBA" id="ARBA00022759"/>
    </source>
</evidence>
<keyword evidence="10 11" id="KW-0238">DNA-binding</keyword>
<dbReference type="Pfam" id="PF11867">
    <property type="entry name" value="T1RH-like_C"/>
    <property type="match status" value="1"/>
</dbReference>
<dbReference type="NCBIfam" id="TIGR00348">
    <property type="entry name" value="hsdR"/>
    <property type="match status" value="1"/>
</dbReference>
<evidence type="ECO:0000256" key="2">
    <source>
        <dbReference type="ARBA" id="ARBA00008598"/>
    </source>
</evidence>
<dbReference type="Gene3D" id="3.40.50.300">
    <property type="entry name" value="P-loop containing nucleotide triphosphate hydrolases"/>
    <property type="match status" value="2"/>
</dbReference>
<dbReference type="PANTHER" id="PTHR30195:SF15">
    <property type="entry name" value="TYPE I RESTRICTION ENZYME HINDI ENDONUCLEASE SUBUNIT"/>
    <property type="match status" value="1"/>
</dbReference>
<dbReference type="Pfam" id="PF18766">
    <property type="entry name" value="SWI2_SNF2"/>
    <property type="match status" value="1"/>
</dbReference>
<dbReference type="InterPro" id="IPR007409">
    <property type="entry name" value="Restrct_endonuc_type1_HsdR_N"/>
</dbReference>
<dbReference type="CDD" id="cd22332">
    <property type="entry name" value="HsdR_N"/>
    <property type="match status" value="1"/>
</dbReference>
<reference evidence="13 14" key="1">
    <citation type="submission" date="2015-06" db="EMBL/GenBank/DDBJ databases">
        <title>Draft genome of the moderately acidophilic sulfate reducer Candidatus Desulfosporosinus acididurans strain M1.</title>
        <authorList>
            <person name="Poehlein A."/>
            <person name="Petzsch P."/>
            <person name="Johnson B.D."/>
            <person name="Schloemann M."/>
            <person name="Daniel R."/>
            <person name="Muehling M."/>
        </authorList>
    </citation>
    <scope>NUCLEOTIDE SEQUENCE [LARGE SCALE GENOMIC DNA]</scope>
    <source>
        <strain evidence="13 14">M1</strain>
    </source>
</reference>
<dbReference type="EC" id="3.1.21.3" evidence="11"/>
<keyword evidence="9 11" id="KW-0067">ATP-binding</keyword>
<evidence type="ECO:0000256" key="11">
    <source>
        <dbReference type="RuleBase" id="RU364115"/>
    </source>
</evidence>
<dbReference type="Pfam" id="PF04313">
    <property type="entry name" value="HSDR_N"/>
    <property type="match status" value="1"/>
</dbReference>
<dbReference type="InterPro" id="IPR021810">
    <property type="entry name" value="T1RH-like_C"/>
</dbReference>
<evidence type="ECO:0000256" key="4">
    <source>
        <dbReference type="ARBA" id="ARBA00022722"/>
    </source>
</evidence>
<dbReference type="RefSeq" id="WP_047811957.1">
    <property type="nucleotide sequence ID" value="NZ_LDZY01000021.1"/>
</dbReference>
<comment type="similarity">
    <text evidence="2 11">Belongs to the HsdR family.</text>
</comment>
<evidence type="ECO:0000256" key="9">
    <source>
        <dbReference type="ARBA" id="ARBA00022840"/>
    </source>
</evidence>
<comment type="subunit">
    <text evidence="3 11">The type I restriction/modification system is composed of three polypeptides R, M and S.</text>
</comment>
<dbReference type="EMBL" id="LDZY01000021">
    <property type="protein sequence ID" value="KLU63883.1"/>
    <property type="molecule type" value="Genomic_DNA"/>
</dbReference>
<dbReference type="STRING" id="476652.DEAC_c41950"/>
<dbReference type="InterPro" id="IPR004473">
    <property type="entry name" value="Restrct_endonuc_typeI_HsdR"/>
</dbReference>
<evidence type="ECO:0000256" key="3">
    <source>
        <dbReference type="ARBA" id="ARBA00011296"/>
    </source>
</evidence>
<dbReference type="PATRIC" id="fig|476652.3.peg.4438"/>
<keyword evidence="7" id="KW-0255">Endonuclease</keyword>
<evidence type="ECO:0000256" key="1">
    <source>
        <dbReference type="ARBA" id="ARBA00000851"/>
    </source>
</evidence>
<accession>A0A0J1FLR3</accession>
<dbReference type="SUPFAM" id="SSF52540">
    <property type="entry name" value="P-loop containing nucleoside triphosphate hydrolases"/>
    <property type="match status" value="1"/>
</dbReference>
<keyword evidence="8 11" id="KW-0378">Hydrolase</keyword>
<evidence type="ECO:0000256" key="10">
    <source>
        <dbReference type="ARBA" id="ARBA00023125"/>
    </source>
</evidence>
<keyword evidence="5 11" id="KW-0547">Nucleotide-binding</keyword>
<dbReference type="SMART" id="SM00487">
    <property type="entry name" value="DEXDc"/>
    <property type="match status" value="1"/>
</dbReference>
<dbReference type="Gene3D" id="3.90.1570.50">
    <property type="match status" value="1"/>
</dbReference>
<dbReference type="GO" id="GO:0003677">
    <property type="term" value="F:DNA binding"/>
    <property type="evidence" value="ECO:0007669"/>
    <property type="project" value="UniProtKB-KW"/>
</dbReference>
<keyword evidence="4" id="KW-0540">Nuclease</keyword>
<evidence type="ECO:0000256" key="6">
    <source>
        <dbReference type="ARBA" id="ARBA00022747"/>
    </source>
</evidence>
<evidence type="ECO:0000313" key="13">
    <source>
        <dbReference type="EMBL" id="KLU63883.1"/>
    </source>
</evidence>
<dbReference type="Pfam" id="PF22679">
    <property type="entry name" value="T1R_D3-like"/>
    <property type="match status" value="1"/>
</dbReference>
<protein>
    <recommendedName>
        <fullName evidence="11">Type I restriction enzyme endonuclease subunit</fullName>
        <shortName evidence="11">R protein</shortName>
        <ecNumber evidence="11">3.1.21.3</ecNumber>
    </recommendedName>
    <alternativeName>
        <fullName evidence="11">Type-1 restriction enzyme R protein</fullName>
    </alternativeName>
</protein>
<proteinExistence type="inferred from homology"/>
<dbReference type="InterPro" id="IPR055180">
    <property type="entry name" value="HsdR_RecA-like_helicase_dom_2"/>
</dbReference>